<dbReference type="PANTHER" id="PTHR33841:SF1">
    <property type="entry name" value="DNA METHYLTRANSFERASE A"/>
    <property type="match status" value="1"/>
</dbReference>
<dbReference type="InterPro" id="IPR029063">
    <property type="entry name" value="SAM-dependent_MTases_sf"/>
</dbReference>
<keyword evidence="3" id="KW-0808">Transferase</keyword>
<dbReference type="InterPro" id="IPR014329">
    <property type="entry name" value="M6_adenine_DNA_mtrans_Alw26I"/>
</dbReference>
<dbReference type="PROSITE" id="PS00092">
    <property type="entry name" value="N6_MTASE"/>
    <property type="match status" value="1"/>
</dbReference>
<accession>A0ABD4B3V9</accession>
<dbReference type="Gene3D" id="3.40.50.150">
    <property type="entry name" value="Vaccinia Virus protein VP39"/>
    <property type="match status" value="1"/>
</dbReference>
<dbReference type="PANTHER" id="PTHR33841">
    <property type="entry name" value="DNA METHYLTRANSFERASE YEEA-RELATED"/>
    <property type="match status" value="1"/>
</dbReference>
<dbReference type="Proteomes" id="UP000037777">
    <property type="component" value="Unassembled WGS sequence"/>
</dbReference>
<evidence type="ECO:0000313" key="8">
    <source>
        <dbReference type="Proteomes" id="UP000037777"/>
    </source>
</evidence>
<protein>
    <recommendedName>
        <fullName evidence="1">site-specific DNA-methyltransferase (adenine-specific)</fullName>
        <ecNumber evidence="1">2.1.1.72</ecNumber>
    </recommendedName>
</protein>
<comment type="caution">
    <text evidence="7">The sequence shown here is derived from an EMBL/GenBank/DDBJ whole genome shotgun (WGS) entry which is preliminary data.</text>
</comment>
<dbReference type="EMBL" id="LIXH01000059">
    <property type="protein sequence ID" value="KOS31625.1"/>
    <property type="molecule type" value="Genomic_DNA"/>
</dbReference>
<comment type="catalytic activity">
    <reaction evidence="5">
        <text>a 2'-deoxyadenosine in DNA + S-adenosyl-L-methionine = an N(6)-methyl-2'-deoxyadenosine in DNA + S-adenosyl-L-homocysteine + H(+)</text>
        <dbReference type="Rhea" id="RHEA:15197"/>
        <dbReference type="Rhea" id="RHEA-COMP:12418"/>
        <dbReference type="Rhea" id="RHEA-COMP:12419"/>
        <dbReference type="ChEBI" id="CHEBI:15378"/>
        <dbReference type="ChEBI" id="CHEBI:57856"/>
        <dbReference type="ChEBI" id="CHEBI:59789"/>
        <dbReference type="ChEBI" id="CHEBI:90615"/>
        <dbReference type="ChEBI" id="CHEBI:90616"/>
        <dbReference type="EC" id="2.1.1.72"/>
    </reaction>
</comment>
<dbReference type="SUPFAM" id="SSF53335">
    <property type="entry name" value="S-adenosyl-L-methionine-dependent methyltransferases"/>
    <property type="match status" value="1"/>
</dbReference>
<feature type="domain" description="Type II methyltransferase M.TaqI-like" evidence="6">
    <location>
        <begin position="95"/>
        <end position="269"/>
    </location>
</feature>
<evidence type="ECO:0000256" key="3">
    <source>
        <dbReference type="ARBA" id="ARBA00022679"/>
    </source>
</evidence>
<evidence type="ECO:0000259" key="6">
    <source>
        <dbReference type="Pfam" id="PF07669"/>
    </source>
</evidence>
<sequence length="531" mass="61959">MNNETLWNNIRTNSYQAEKEIESLTKKRTGSYYTDLYLTDVMMFELVSKLDVKPKKIYEFTFLEPCVGSGNFVFSYLKAVRNMIKTQEEAKKLINNIYVADINKQALGFYKKSLQLIVYDYWKITLDDTYFDSHIASGLVFDMSKNKIEYINIDDVFENKRFDIIATNPPYKNLKAEIKQYKREADYNSDKEKYRDIAKIVKKNFKYSNTGVLNLYKIFIEEILEKYSNSNSFISLLVPSSLLADKSCEKLRINILTNNFLHSIKIIQENNKFVNAKQALCSLLISKTKKTKTIDIVTDFCNKPNETISVKIKNIINKNNGNAIIAISENDFLTLDKLRKFPSVKDLDFIINSRGELDLTADRKYFNEIKNGIPLVRGRDIGLFSLKENSIINYVSQDFIKKTQKKEYIKCVRIACQQIANIHKDRRVIFAHIPTDYILANSCNFIYITPNKYNIDTYSILGLFNSKTINWLFKLTSTNNHINNYEIDNFPIPINSKFLEQISKKTKKYLETKNDKLLDEIEKLSILAYEL</sequence>
<proteinExistence type="predicted"/>
<evidence type="ECO:0000256" key="1">
    <source>
        <dbReference type="ARBA" id="ARBA00011900"/>
    </source>
</evidence>
<dbReference type="NCBIfam" id="TIGR02987">
    <property type="entry name" value="met_A_Alw26"/>
    <property type="match status" value="1"/>
</dbReference>
<dbReference type="PRINTS" id="PR00507">
    <property type="entry name" value="N12N6MTFRASE"/>
</dbReference>
<dbReference type="InterPro" id="IPR002052">
    <property type="entry name" value="DNA_methylase_N6_adenine_CS"/>
</dbReference>
<keyword evidence="2" id="KW-0489">Methyltransferase</keyword>
<evidence type="ECO:0000256" key="4">
    <source>
        <dbReference type="ARBA" id="ARBA00022691"/>
    </source>
</evidence>
<dbReference type="InterPro" id="IPR050953">
    <property type="entry name" value="N4_N6_ade-DNA_methylase"/>
</dbReference>
<dbReference type="InterPro" id="IPR011639">
    <property type="entry name" value="MethylTrfase_TaqI-like_dom"/>
</dbReference>
<dbReference type="GO" id="GO:0032259">
    <property type="term" value="P:methylation"/>
    <property type="evidence" value="ECO:0007669"/>
    <property type="project" value="UniProtKB-KW"/>
</dbReference>
<dbReference type="AlphaFoldDB" id="A0ABD4B3V9"/>
<evidence type="ECO:0000256" key="2">
    <source>
        <dbReference type="ARBA" id="ARBA00022603"/>
    </source>
</evidence>
<dbReference type="GO" id="GO:0009007">
    <property type="term" value="F:site-specific DNA-methyltransferase (adenine-specific) activity"/>
    <property type="evidence" value="ECO:0007669"/>
    <property type="project" value="UniProtKB-EC"/>
</dbReference>
<organism evidence="7 8">
    <name type="scientific">Helicobacter pylori</name>
    <name type="common">Campylobacter pylori</name>
    <dbReference type="NCBI Taxonomy" id="210"/>
    <lineage>
        <taxon>Bacteria</taxon>
        <taxon>Pseudomonadati</taxon>
        <taxon>Campylobacterota</taxon>
        <taxon>Epsilonproteobacteria</taxon>
        <taxon>Campylobacterales</taxon>
        <taxon>Helicobacteraceae</taxon>
        <taxon>Helicobacter</taxon>
    </lineage>
</organism>
<dbReference type="RefSeq" id="WP_001914487.1">
    <property type="nucleotide sequence ID" value="NZ_BSLI01000003.1"/>
</dbReference>
<name>A0ABD4B3V9_HELPX</name>
<evidence type="ECO:0000256" key="5">
    <source>
        <dbReference type="ARBA" id="ARBA00047942"/>
    </source>
</evidence>
<evidence type="ECO:0000313" key="7">
    <source>
        <dbReference type="EMBL" id="KOS31625.1"/>
    </source>
</evidence>
<dbReference type="EC" id="2.1.1.72" evidence="1"/>
<dbReference type="Pfam" id="PF07669">
    <property type="entry name" value="Eco57I"/>
    <property type="match status" value="1"/>
</dbReference>
<keyword evidence="4" id="KW-0949">S-adenosyl-L-methionine</keyword>
<reference evidence="7 8" key="1">
    <citation type="submission" date="2015-08" db="EMBL/GenBank/DDBJ databases">
        <title>Comparative genomics of Helicobacter pylori strains.</title>
        <authorList>
            <person name="Kumar N."/>
            <person name="Albert M.J."/>
            <person name="Al-Akbal H.M."/>
            <person name="Ahmed N."/>
        </authorList>
    </citation>
    <scope>NUCLEOTIDE SEQUENCE [LARGE SCALE GENOMIC DNA]</scope>
    <source>
        <strain evidence="7 8">59</strain>
    </source>
</reference>
<gene>
    <name evidence="7" type="ORF">AM496_07975</name>
</gene>